<organism evidence="13 14">
    <name type="scientific">Myceligenerans crystallogenes</name>
    <dbReference type="NCBI Taxonomy" id="316335"/>
    <lineage>
        <taxon>Bacteria</taxon>
        <taxon>Bacillati</taxon>
        <taxon>Actinomycetota</taxon>
        <taxon>Actinomycetes</taxon>
        <taxon>Micrococcales</taxon>
        <taxon>Promicromonosporaceae</taxon>
        <taxon>Myceligenerans</taxon>
    </lineage>
</organism>
<keyword evidence="4" id="KW-1015">Disulfide bond</keyword>
<dbReference type="Gene3D" id="3.20.20.40">
    <property type="entry name" value="1, 4-beta cellobiohydrolase"/>
    <property type="match status" value="1"/>
</dbReference>
<keyword evidence="2 10" id="KW-0378">Hydrolase</keyword>
<dbReference type="EC" id="3.2.1.-" evidence="10"/>
<dbReference type="SUPFAM" id="SSF49384">
    <property type="entry name" value="Carbohydrate-binding domain"/>
    <property type="match status" value="1"/>
</dbReference>
<evidence type="ECO:0000313" key="13">
    <source>
        <dbReference type="EMBL" id="GAA1865433.1"/>
    </source>
</evidence>
<dbReference type="InterPro" id="IPR008965">
    <property type="entry name" value="CBM2/CBM3_carb-bd_dom_sf"/>
</dbReference>
<evidence type="ECO:0000256" key="8">
    <source>
        <dbReference type="PROSITE-ProRule" id="PRU10056"/>
    </source>
</evidence>
<evidence type="ECO:0000256" key="2">
    <source>
        <dbReference type="ARBA" id="ARBA00022801"/>
    </source>
</evidence>
<dbReference type="InterPro" id="IPR036434">
    <property type="entry name" value="Beta_cellobiohydrolase_sf"/>
</dbReference>
<evidence type="ECO:0000256" key="5">
    <source>
        <dbReference type="ARBA" id="ARBA00023277"/>
    </source>
</evidence>
<dbReference type="EMBL" id="BAAANL010000004">
    <property type="protein sequence ID" value="GAA1865433.1"/>
    <property type="molecule type" value="Genomic_DNA"/>
</dbReference>
<dbReference type="InterPro" id="IPR001919">
    <property type="entry name" value="CBD2"/>
</dbReference>
<dbReference type="InterPro" id="IPR001524">
    <property type="entry name" value="Glyco_hydro_6_CS"/>
</dbReference>
<feature type="chain" id="PRO_5044994500" description="Glucanase" evidence="10">
    <location>
        <begin position="37"/>
        <end position="607"/>
    </location>
</feature>
<evidence type="ECO:0000256" key="11">
    <source>
        <dbReference type="SAM" id="MobiDB-lite"/>
    </source>
</evidence>
<evidence type="ECO:0000259" key="12">
    <source>
        <dbReference type="PROSITE" id="PS51173"/>
    </source>
</evidence>
<comment type="caution">
    <text evidence="13">The sequence shown here is derived from an EMBL/GenBank/DDBJ whole genome shotgun (WGS) entry which is preliminary data.</text>
</comment>
<dbReference type="PROSITE" id="PS51173">
    <property type="entry name" value="CBM2"/>
    <property type="match status" value="1"/>
</dbReference>
<dbReference type="Proteomes" id="UP001501094">
    <property type="component" value="Unassembled WGS sequence"/>
</dbReference>
<name>A0ABN2NGE7_9MICO</name>
<dbReference type="PROSITE" id="PS00561">
    <property type="entry name" value="CBM2_A"/>
    <property type="match status" value="1"/>
</dbReference>
<feature type="region of interest" description="Disordered" evidence="11">
    <location>
        <begin position="469"/>
        <end position="516"/>
    </location>
</feature>
<dbReference type="PROSITE" id="PS00656">
    <property type="entry name" value="GLYCOSYL_HYDROL_F6_2"/>
    <property type="match status" value="1"/>
</dbReference>
<sequence length="607" mass="63329">MQRNKRLRASAAAGAAGALIAASAMIAVATAPTASAALVDNPFVGAKQYINPDWQASVDGAAAQVAGSNPTLAKQMAAIRTQPTSVWMDRIRAIEGTDRQHGLKWHLDQADAQSGGEALVFNLVIYDLPGRDCFALASNGELPPTAEGMTRYKTEYIDPIVALLDDPAYDNLRIVATIEPDSLPNMVTNMSDPDCSVSAPYYREGVQYALSELYEVGNVYSYIDAAHSGWLGWDDNATKMATEFSNVIKGSRYGWASVAGFVTNTANSTPLVEPYLTDPTLQVGGGQVRSSKFYEWNSNFDEVDWTARLYSLMTAQGAPSSIGMLVDTSRNGWGGSARPTKVSTSTSLDTYVNESRIDRRTHRGAWCNPSGAGIGERPTVAPSGYTSSHLDAYVWVKPPGESDGSSEEIPNDEGKRLDRMCDPTYSSGTLGGNLTGALPGAPLSGQWFQAQFEMLVQNAYPVISPDGTVPSPSVSPSVSASPSVSPSASASPSVSPSVSASPSVSPSVSASPSNPVTGKCSAVLRITNSWGGGYQADVTVTAGSAPITGWKVTLPSGTTVNQVWNGTLSGTSVSNVGWNGNLGAGGTAAFGFIGNGTAPTAGALTCA</sequence>
<dbReference type="PANTHER" id="PTHR34876">
    <property type="match status" value="1"/>
</dbReference>
<feature type="active site" evidence="8">
    <location>
        <position position="132"/>
    </location>
</feature>
<keyword evidence="5 10" id="KW-0119">Carbohydrate metabolism</keyword>
<keyword evidence="6 10" id="KW-0326">Glycosidase</keyword>
<dbReference type="PANTHER" id="PTHR34876:SF4">
    <property type="entry name" value="1,4-BETA-D-GLUCAN CELLOBIOHYDROLASE C-RELATED"/>
    <property type="match status" value="1"/>
</dbReference>
<evidence type="ECO:0000256" key="1">
    <source>
        <dbReference type="ARBA" id="ARBA00022729"/>
    </source>
</evidence>
<keyword evidence="1 10" id="KW-0732">Signal</keyword>
<dbReference type="SMART" id="SM00637">
    <property type="entry name" value="CBD_II"/>
    <property type="match status" value="1"/>
</dbReference>
<gene>
    <name evidence="13" type="ORF">GCM10009751_24430</name>
</gene>
<feature type="active site" description="Proton donor" evidence="9">
    <location>
        <position position="181"/>
    </location>
</feature>
<evidence type="ECO:0000256" key="3">
    <source>
        <dbReference type="ARBA" id="ARBA00023001"/>
    </source>
</evidence>
<keyword evidence="3 10" id="KW-0136">Cellulose degradation</keyword>
<feature type="domain" description="CBM2" evidence="12">
    <location>
        <begin position="513"/>
        <end position="607"/>
    </location>
</feature>
<accession>A0ABN2NGE7</accession>
<keyword evidence="14" id="KW-1185">Reference proteome</keyword>
<protein>
    <recommendedName>
        <fullName evidence="10">Glucanase</fullName>
        <ecNumber evidence="10">3.2.1.-</ecNumber>
    </recommendedName>
</protein>
<dbReference type="RefSeq" id="WP_344103134.1">
    <property type="nucleotide sequence ID" value="NZ_BAAANL010000004.1"/>
</dbReference>
<dbReference type="PRINTS" id="PR00733">
    <property type="entry name" value="GLHYDRLASE6"/>
</dbReference>
<dbReference type="SUPFAM" id="SSF51989">
    <property type="entry name" value="Glycosyl hydrolases family 6, cellulases"/>
    <property type="match status" value="1"/>
</dbReference>
<reference evidence="13 14" key="1">
    <citation type="journal article" date="2019" name="Int. J. Syst. Evol. Microbiol.">
        <title>The Global Catalogue of Microorganisms (GCM) 10K type strain sequencing project: providing services to taxonomists for standard genome sequencing and annotation.</title>
        <authorList>
            <consortium name="The Broad Institute Genomics Platform"/>
            <consortium name="The Broad Institute Genome Sequencing Center for Infectious Disease"/>
            <person name="Wu L."/>
            <person name="Ma J."/>
        </authorList>
    </citation>
    <scope>NUCLEOTIDE SEQUENCE [LARGE SCALE GENOMIC DNA]</scope>
    <source>
        <strain evidence="13 14">JCM 14326</strain>
    </source>
</reference>
<evidence type="ECO:0000256" key="10">
    <source>
        <dbReference type="RuleBase" id="RU361186"/>
    </source>
</evidence>
<evidence type="ECO:0000256" key="6">
    <source>
        <dbReference type="ARBA" id="ARBA00023295"/>
    </source>
</evidence>
<dbReference type="PROSITE" id="PS00655">
    <property type="entry name" value="GLYCOSYL_HYDROL_F6_1"/>
    <property type="match status" value="1"/>
</dbReference>
<proteinExistence type="inferred from homology"/>
<dbReference type="InterPro" id="IPR016288">
    <property type="entry name" value="Beta_cellobiohydrolase"/>
</dbReference>
<dbReference type="InterPro" id="IPR018366">
    <property type="entry name" value="CBM2_CS"/>
</dbReference>
<dbReference type="InterPro" id="IPR012291">
    <property type="entry name" value="CBM2_carb-bd_dom_sf"/>
</dbReference>
<evidence type="ECO:0000256" key="4">
    <source>
        <dbReference type="ARBA" id="ARBA00023157"/>
    </source>
</evidence>
<evidence type="ECO:0000256" key="7">
    <source>
        <dbReference type="ARBA" id="ARBA00023326"/>
    </source>
</evidence>
<comment type="similarity">
    <text evidence="10">Belongs to the glycosyl hydrolase family 6.</text>
</comment>
<dbReference type="Pfam" id="PF01341">
    <property type="entry name" value="Glyco_hydro_6"/>
    <property type="match status" value="1"/>
</dbReference>
<keyword evidence="7 10" id="KW-0624">Polysaccharide degradation</keyword>
<evidence type="ECO:0000256" key="9">
    <source>
        <dbReference type="PROSITE-ProRule" id="PRU10057"/>
    </source>
</evidence>
<dbReference type="Pfam" id="PF00553">
    <property type="entry name" value="CBM_2"/>
    <property type="match status" value="1"/>
</dbReference>
<evidence type="ECO:0000313" key="14">
    <source>
        <dbReference type="Proteomes" id="UP001501094"/>
    </source>
</evidence>
<feature type="signal peptide" evidence="10">
    <location>
        <begin position="1"/>
        <end position="36"/>
    </location>
</feature>
<feature type="compositionally biased region" description="Low complexity" evidence="11">
    <location>
        <begin position="469"/>
        <end position="513"/>
    </location>
</feature>
<dbReference type="Gene3D" id="2.60.40.290">
    <property type="match status" value="1"/>
</dbReference>